<evidence type="ECO:0000313" key="2">
    <source>
        <dbReference type="Proteomes" id="UP001497382"/>
    </source>
</evidence>
<name>A0AAV2BG98_9ARAC</name>
<proteinExistence type="predicted"/>
<dbReference type="AlphaFoldDB" id="A0AAV2BG98"/>
<dbReference type="EMBL" id="CAXIEN010000357">
    <property type="protein sequence ID" value="CAL1294962.1"/>
    <property type="molecule type" value="Genomic_DNA"/>
</dbReference>
<gene>
    <name evidence="1" type="ORF">LARSCL_LOCUS19010</name>
</gene>
<sequence>MFVTRTGKRIIVCIIDCNVAHKSHYLIVCTRCLLSLMANL</sequence>
<reference evidence="1 2" key="1">
    <citation type="submission" date="2024-04" db="EMBL/GenBank/DDBJ databases">
        <authorList>
            <person name="Rising A."/>
            <person name="Reimegard J."/>
            <person name="Sonavane S."/>
            <person name="Akerstrom W."/>
            <person name="Nylinder S."/>
            <person name="Hedman E."/>
            <person name="Kallberg Y."/>
        </authorList>
    </citation>
    <scope>NUCLEOTIDE SEQUENCE [LARGE SCALE GENOMIC DNA]</scope>
</reference>
<dbReference type="Proteomes" id="UP001497382">
    <property type="component" value="Unassembled WGS sequence"/>
</dbReference>
<protein>
    <submittedName>
        <fullName evidence="1">Uncharacterized protein</fullName>
    </submittedName>
</protein>
<evidence type="ECO:0000313" key="1">
    <source>
        <dbReference type="EMBL" id="CAL1294962.1"/>
    </source>
</evidence>
<organism evidence="1 2">
    <name type="scientific">Larinioides sclopetarius</name>
    <dbReference type="NCBI Taxonomy" id="280406"/>
    <lineage>
        <taxon>Eukaryota</taxon>
        <taxon>Metazoa</taxon>
        <taxon>Ecdysozoa</taxon>
        <taxon>Arthropoda</taxon>
        <taxon>Chelicerata</taxon>
        <taxon>Arachnida</taxon>
        <taxon>Araneae</taxon>
        <taxon>Araneomorphae</taxon>
        <taxon>Entelegynae</taxon>
        <taxon>Araneoidea</taxon>
        <taxon>Araneidae</taxon>
        <taxon>Larinioides</taxon>
    </lineage>
</organism>
<comment type="caution">
    <text evidence="1">The sequence shown here is derived from an EMBL/GenBank/DDBJ whole genome shotgun (WGS) entry which is preliminary data.</text>
</comment>
<keyword evidence="2" id="KW-1185">Reference proteome</keyword>
<accession>A0AAV2BG98</accession>